<gene>
    <name evidence="6" type="primary">azoR</name>
    <name evidence="8" type="ORF">ELS83_04290</name>
</gene>
<evidence type="ECO:0000256" key="4">
    <source>
        <dbReference type="ARBA" id="ARBA00023027"/>
    </source>
</evidence>
<dbReference type="RefSeq" id="WP_171594303.1">
    <property type="nucleotide sequence ID" value="NZ_RZNH01000004.1"/>
</dbReference>
<keyword evidence="1 6" id="KW-0285">Flavoprotein</keyword>
<dbReference type="Gene3D" id="3.40.50.360">
    <property type="match status" value="1"/>
</dbReference>
<keyword evidence="4 6" id="KW-0520">NAD</keyword>
<keyword evidence="2 6" id="KW-0288">FMN</keyword>
<keyword evidence="9" id="KW-1185">Reference proteome</keyword>
<comment type="cofactor">
    <cofactor evidence="6">
        <name>FMN</name>
        <dbReference type="ChEBI" id="CHEBI:58210"/>
    </cofactor>
    <text evidence="6">Binds 1 FMN per subunit.</text>
</comment>
<comment type="subunit">
    <text evidence="6">Homodimer.</text>
</comment>
<name>A0ABX1WSH1_9BACT</name>
<evidence type="ECO:0000256" key="2">
    <source>
        <dbReference type="ARBA" id="ARBA00022643"/>
    </source>
</evidence>
<protein>
    <recommendedName>
        <fullName evidence="6">FMN dependent NADH:quinone oxidoreductase</fullName>
        <ecNumber evidence="6">1.6.5.-</ecNumber>
    </recommendedName>
    <alternativeName>
        <fullName evidence="6">Azo-dye reductase</fullName>
    </alternativeName>
    <alternativeName>
        <fullName evidence="6">FMN-dependent NADH-azo compound oxidoreductase</fullName>
    </alternativeName>
    <alternativeName>
        <fullName evidence="6">FMN-dependent NADH-azoreductase</fullName>
        <ecNumber evidence="6">1.7.1.17</ecNumber>
    </alternativeName>
</protein>
<dbReference type="InterPro" id="IPR029039">
    <property type="entry name" value="Flavoprotein-like_sf"/>
</dbReference>
<dbReference type="EC" id="1.6.5.-" evidence="6"/>
<evidence type="ECO:0000256" key="5">
    <source>
        <dbReference type="ARBA" id="ARBA00048542"/>
    </source>
</evidence>
<comment type="catalytic activity">
    <reaction evidence="6">
        <text>2 a quinone + NADH + H(+) = 2 a 1,4-benzosemiquinone + NAD(+)</text>
        <dbReference type="Rhea" id="RHEA:65952"/>
        <dbReference type="ChEBI" id="CHEBI:15378"/>
        <dbReference type="ChEBI" id="CHEBI:57540"/>
        <dbReference type="ChEBI" id="CHEBI:57945"/>
        <dbReference type="ChEBI" id="CHEBI:132124"/>
        <dbReference type="ChEBI" id="CHEBI:134225"/>
    </reaction>
</comment>
<dbReference type="InterPro" id="IPR003680">
    <property type="entry name" value="Flavodoxin_fold"/>
</dbReference>
<dbReference type="Proteomes" id="UP000732105">
    <property type="component" value="Unassembled WGS sequence"/>
</dbReference>
<comment type="caution">
    <text evidence="6">Lacks conserved residue(s) required for the propagation of feature annotation.</text>
</comment>
<evidence type="ECO:0000256" key="1">
    <source>
        <dbReference type="ARBA" id="ARBA00022630"/>
    </source>
</evidence>
<evidence type="ECO:0000256" key="3">
    <source>
        <dbReference type="ARBA" id="ARBA00023002"/>
    </source>
</evidence>
<comment type="function">
    <text evidence="6">Also exhibits azoreductase activity. Catalyzes the reductive cleavage of the azo bond in aromatic azo compounds to the corresponding amines.</text>
</comment>
<comment type="caution">
    <text evidence="8">The sequence shown here is derived from an EMBL/GenBank/DDBJ whole genome shotgun (WGS) entry which is preliminary data.</text>
</comment>
<evidence type="ECO:0000256" key="6">
    <source>
        <dbReference type="HAMAP-Rule" id="MF_01216"/>
    </source>
</evidence>
<dbReference type="InterPro" id="IPR023048">
    <property type="entry name" value="NADH:quinone_OxRdtase_FMN_depd"/>
</dbReference>
<keyword evidence="3 6" id="KW-0560">Oxidoreductase</keyword>
<dbReference type="EMBL" id="RZNH01000004">
    <property type="protein sequence ID" value="NOU59028.1"/>
    <property type="molecule type" value="Genomic_DNA"/>
</dbReference>
<dbReference type="SUPFAM" id="SSF52218">
    <property type="entry name" value="Flavoproteins"/>
    <property type="match status" value="1"/>
</dbReference>
<dbReference type="PANTHER" id="PTHR43741">
    <property type="entry name" value="FMN-DEPENDENT NADH-AZOREDUCTASE 1"/>
    <property type="match status" value="1"/>
</dbReference>
<dbReference type="HAMAP" id="MF_01216">
    <property type="entry name" value="Azoreductase_type1"/>
    <property type="match status" value="1"/>
</dbReference>
<comment type="function">
    <text evidence="6">Quinone reductase that provides resistance to thiol-specific stress caused by electrophilic quinones.</text>
</comment>
<dbReference type="EC" id="1.7.1.17" evidence="6"/>
<proteinExistence type="inferred from homology"/>
<dbReference type="PANTHER" id="PTHR43741:SF4">
    <property type="entry name" value="FMN-DEPENDENT NADH:QUINONE OXIDOREDUCTASE"/>
    <property type="match status" value="1"/>
</dbReference>
<evidence type="ECO:0000259" key="7">
    <source>
        <dbReference type="Pfam" id="PF02525"/>
    </source>
</evidence>
<organism evidence="8 9">
    <name type="scientific">Marinifilum caeruleilacunae</name>
    <dbReference type="NCBI Taxonomy" id="2499076"/>
    <lineage>
        <taxon>Bacteria</taxon>
        <taxon>Pseudomonadati</taxon>
        <taxon>Bacteroidota</taxon>
        <taxon>Bacteroidia</taxon>
        <taxon>Marinilabiliales</taxon>
        <taxon>Marinifilaceae</taxon>
    </lineage>
</organism>
<feature type="domain" description="Flavodoxin-like fold" evidence="7">
    <location>
        <begin position="1"/>
        <end position="196"/>
    </location>
</feature>
<evidence type="ECO:0000313" key="8">
    <source>
        <dbReference type="EMBL" id="NOU59028.1"/>
    </source>
</evidence>
<reference evidence="8 9" key="1">
    <citation type="submission" date="2018-12" db="EMBL/GenBank/DDBJ databases">
        <title>Marinifilum JC070 sp. nov., a marine bacterium isolated from Yongle Blue Hole in the South China Sea.</title>
        <authorList>
            <person name="Fu T."/>
        </authorList>
    </citation>
    <scope>NUCLEOTIDE SEQUENCE [LARGE SCALE GENOMIC DNA]</scope>
    <source>
        <strain evidence="8 9">JC070</strain>
    </source>
</reference>
<evidence type="ECO:0000313" key="9">
    <source>
        <dbReference type="Proteomes" id="UP000732105"/>
    </source>
</evidence>
<comment type="similarity">
    <text evidence="6">Belongs to the azoreductase type 1 family.</text>
</comment>
<accession>A0ABX1WSH1</accession>
<dbReference type="Pfam" id="PF02525">
    <property type="entry name" value="Flavodoxin_2"/>
    <property type="match status" value="1"/>
</dbReference>
<dbReference type="InterPro" id="IPR050104">
    <property type="entry name" value="FMN-dep_NADH:Q_OxRdtase_AzoR1"/>
</dbReference>
<sequence>MKILIVKYLPSGTNSNTLKLVNEFKENVNATHEIDEIDLLKTPPNYFDELSLGAYVKRNFGGLELNNEELEAIRPFDLLNEQFMNADLVVLATPMHNFSLPGIVKLYFDSIMQSGKVFQYENGAPVGLMGQTKFLSLYTSAGKYLGDYEYLDHVKALLKIELDFMGIKEYDFVHASSGNPDSIDSEFLNAKQSIQKIAEKWEL</sequence>
<comment type="catalytic activity">
    <reaction evidence="5">
        <text>N,N-dimethyl-1,4-phenylenediamine + anthranilate + 2 NAD(+) = 2-(4-dimethylaminophenyl)diazenylbenzoate + 2 NADH + 2 H(+)</text>
        <dbReference type="Rhea" id="RHEA:55872"/>
        <dbReference type="ChEBI" id="CHEBI:15378"/>
        <dbReference type="ChEBI" id="CHEBI:15783"/>
        <dbReference type="ChEBI" id="CHEBI:16567"/>
        <dbReference type="ChEBI" id="CHEBI:57540"/>
        <dbReference type="ChEBI" id="CHEBI:57945"/>
        <dbReference type="ChEBI" id="CHEBI:71579"/>
        <dbReference type="EC" id="1.7.1.17"/>
    </reaction>
    <physiologicalReaction direction="right-to-left" evidence="5">
        <dbReference type="Rhea" id="RHEA:55874"/>
    </physiologicalReaction>
</comment>